<dbReference type="PROSITE" id="PS51724">
    <property type="entry name" value="SPOR"/>
    <property type="match status" value="1"/>
</dbReference>
<evidence type="ECO:0000313" key="2">
    <source>
        <dbReference type="EMBL" id="MBK1662227.1"/>
    </source>
</evidence>
<dbReference type="InterPro" id="IPR007730">
    <property type="entry name" value="SPOR-like_dom"/>
</dbReference>
<protein>
    <recommendedName>
        <fullName evidence="1">SPOR domain-containing protein</fullName>
    </recommendedName>
</protein>
<dbReference type="InterPro" id="IPR036680">
    <property type="entry name" value="SPOR-like_sf"/>
</dbReference>
<name>A0ABS1D7J2_9PROT</name>
<keyword evidence="3" id="KW-1185">Reference proteome</keyword>
<evidence type="ECO:0000259" key="1">
    <source>
        <dbReference type="PROSITE" id="PS51724"/>
    </source>
</evidence>
<accession>A0ABS1D7J2</accession>
<feature type="domain" description="SPOR" evidence="1">
    <location>
        <begin position="4"/>
        <end position="84"/>
    </location>
</feature>
<dbReference type="EMBL" id="NRSG01000487">
    <property type="protein sequence ID" value="MBK1662227.1"/>
    <property type="molecule type" value="Genomic_DNA"/>
</dbReference>
<evidence type="ECO:0000313" key="3">
    <source>
        <dbReference type="Proteomes" id="UP000697995"/>
    </source>
</evidence>
<reference evidence="2 3" key="1">
    <citation type="journal article" date="2020" name="Microorganisms">
        <title>Osmotic Adaptation and Compatible Solute Biosynthesis of Phototrophic Bacteria as Revealed from Genome Analyses.</title>
        <authorList>
            <person name="Imhoff J.F."/>
            <person name="Rahn T."/>
            <person name="Kunzel S."/>
            <person name="Keller A."/>
            <person name="Neulinger S.C."/>
        </authorList>
    </citation>
    <scope>NUCLEOTIDE SEQUENCE [LARGE SCALE GENOMIC DNA]</scope>
    <source>
        <strain evidence="2 3">DSM 15382</strain>
    </source>
</reference>
<dbReference type="Proteomes" id="UP000697995">
    <property type="component" value="Unassembled WGS sequence"/>
</dbReference>
<comment type="caution">
    <text evidence="2">The sequence shown here is derived from an EMBL/GenBank/DDBJ whole genome shotgun (WGS) entry which is preliminary data.</text>
</comment>
<gene>
    <name evidence="2" type="ORF">CKO45_28995</name>
</gene>
<dbReference type="Pfam" id="PF05036">
    <property type="entry name" value="SPOR"/>
    <property type="match status" value="1"/>
</dbReference>
<organism evidence="2 3">
    <name type="scientific">Paracraurococcus ruber</name>
    <dbReference type="NCBI Taxonomy" id="77675"/>
    <lineage>
        <taxon>Bacteria</taxon>
        <taxon>Pseudomonadati</taxon>
        <taxon>Pseudomonadota</taxon>
        <taxon>Alphaproteobacteria</taxon>
        <taxon>Acetobacterales</taxon>
        <taxon>Roseomonadaceae</taxon>
        <taxon>Paracraurococcus</taxon>
    </lineage>
</organism>
<sequence>MPAPPAGSGYALDLGYFLGAEAAEAFARQAQDRGVAVLLLPLPDAAGRVWTHVRTPPFPGIAQALAAAERVERLLSLRASLVEPDTTALAAADARP</sequence>
<proteinExistence type="predicted"/>
<dbReference type="SUPFAM" id="SSF110997">
    <property type="entry name" value="Sporulation related repeat"/>
    <property type="match status" value="1"/>
</dbReference>